<reference evidence="1 2" key="1">
    <citation type="submission" date="2024-09" db="EMBL/GenBank/DDBJ databases">
        <authorList>
            <person name="Sun Q."/>
            <person name="Mori K."/>
        </authorList>
    </citation>
    <scope>NUCLEOTIDE SEQUENCE [LARGE SCALE GENOMIC DNA]</scope>
    <source>
        <strain evidence="1 2">CECT 8622</strain>
    </source>
</reference>
<comment type="caution">
    <text evidence="1">The sequence shown here is derived from an EMBL/GenBank/DDBJ whole genome shotgun (WGS) entry which is preliminary data.</text>
</comment>
<organism evidence="1 2">
    <name type="scientific">Mariniflexile ostreae</name>
    <dbReference type="NCBI Taxonomy" id="1520892"/>
    <lineage>
        <taxon>Bacteria</taxon>
        <taxon>Pseudomonadati</taxon>
        <taxon>Bacteroidota</taxon>
        <taxon>Flavobacteriia</taxon>
        <taxon>Flavobacteriales</taxon>
        <taxon>Flavobacteriaceae</taxon>
        <taxon>Mariniflexile</taxon>
    </lineage>
</organism>
<gene>
    <name evidence="1" type="ORF">ACFFU9_00905</name>
</gene>
<dbReference type="RefSeq" id="WP_379859477.1">
    <property type="nucleotide sequence ID" value="NZ_JBHMFC010000003.1"/>
</dbReference>
<evidence type="ECO:0000313" key="1">
    <source>
        <dbReference type="EMBL" id="MFB9055291.1"/>
    </source>
</evidence>
<dbReference type="Pfam" id="PF14054">
    <property type="entry name" value="DUF4249"/>
    <property type="match status" value="1"/>
</dbReference>
<sequence length="279" mass="31905">MKKFLFVCMLICSCTDYDTETWNSDSLTVEGQIETDKFAVIRLTNSLPFKGIIDSMEVAKSMETKAKVELFDGEHTEILTLKRDDSSFPFLYYRSNIIKGEIGKEYQLSISIRGKEFLSKTTVPEKANVLDIGFSEWTEDGIVFPDFKDIKIIIDNKTLKNKYFKILIKNEKENKFEFARPFIFNTENIYTENFPVVVSYVKFDDDGKKENQLRVGEIIELKIVAITKAQFDFWKSVKGDATSLLEGASLANQVPTNISNGAFGYWSGENAVSYRVQIP</sequence>
<protein>
    <submittedName>
        <fullName evidence="1">DUF4249 family protein</fullName>
    </submittedName>
</protein>
<accession>A0ABV5F778</accession>
<evidence type="ECO:0000313" key="2">
    <source>
        <dbReference type="Proteomes" id="UP001589585"/>
    </source>
</evidence>
<dbReference type="InterPro" id="IPR025345">
    <property type="entry name" value="DUF4249"/>
</dbReference>
<dbReference type="Proteomes" id="UP001589585">
    <property type="component" value="Unassembled WGS sequence"/>
</dbReference>
<proteinExistence type="predicted"/>
<keyword evidence="2" id="KW-1185">Reference proteome</keyword>
<name>A0ABV5F778_9FLAO</name>
<dbReference type="EMBL" id="JBHMFC010000003">
    <property type="protein sequence ID" value="MFB9055291.1"/>
    <property type="molecule type" value="Genomic_DNA"/>
</dbReference>